<dbReference type="GeneID" id="63973197"/>
<dbReference type="Pfam" id="PF13086">
    <property type="entry name" value="AAA_11"/>
    <property type="match status" value="1"/>
</dbReference>
<evidence type="ECO:0000256" key="1">
    <source>
        <dbReference type="ARBA" id="ARBA00022741"/>
    </source>
</evidence>
<dbReference type="RefSeq" id="WP_007492589.1">
    <property type="nucleotide sequence ID" value="NZ_JH417803.1"/>
</dbReference>
<keyword evidence="3" id="KW-0347">Helicase</keyword>
<dbReference type="PANTHER" id="PTHR10887:SF495">
    <property type="entry name" value="HELICASE SENATAXIN ISOFORM X1-RELATED"/>
    <property type="match status" value="1"/>
</dbReference>
<dbReference type="EMBL" id="AGCK01000227">
    <property type="protein sequence ID" value="EHM44321.1"/>
    <property type="molecule type" value="Genomic_DNA"/>
</dbReference>
<accession>G9YT50</accession>
<dbReference type="GO" id="GO:0016787">
    <property type="term" value="F:hydrolase activity"/>
    <property type="evidence" value="ECO:0007669"/>
    <property type="project" value="UniProtKB-KW"/>
</dbReference>
<dbReference type="CDD" id="cd18808">
    <property type="entry name" value="SF1_C_Upf1"/>
    <property type="match status" value="1"/>
</dbReference>
<name>G9YT50_FLAPL</name>
<dbReference type="SUPFAM" id="SSF52540">
    <property type="entry name" value="P-loop containing nucleoside triphosphate hydrolases"/>
    <property type="match status" value="1"/>
</dbReference>
<protein>
    <recommendedName>
        <fullName evidence="5">Protein kinase domain-containing protein</fullName>
    </recommendedName>
</protein>
<dbReference type="InterPro" id="IPR011009">
    <property type="entry name" value="Kinase-like_dom_sf"/>
</dbReference>
<evidence type="ECO:0000256" key="4">
    <source>
        <dbReference type="ARBA" id="ARBA00022840"/>
    </source>
</evidence>
<dbReference type="Pfam" id="PF13087">
    <property type="entry name" value="AAA_12"/>
    <property type="match status" value="1"/>
</dbReference>
<evidence type="ECO:0000256" key="3">
    <source>
        <dbReference type="ARBA" id="ARBA00022806"/>
    </source>
</evidence>
<dbReference type="InterPro" id="IPR041679">
    <property type="entry name" value="DNA2/NAM7-like_C"/>
</dbReference>
<dbReference type="PROSITE" id="PS50011">
    <property type="entry name" value="PROTEIN_KINASE_DOM"/>
    <property type="match status" value="1"/>
</dbReference>
<dbReference type="AlphaFoldDB" id="G9YT50"/>
<dbReference type="GO" id="GO:0004386">
    <property type="term" value="F:helicase activity"/>
    <property type="evidence" value="ECO:0007669"/>
    <property type="project" value="UniProtKB-KW"/>
</dbReference>
<dbReference type="GO" id="GO:0004672">
    <property type="term" value="F:protein kinase activity"/>
    <property type="evidence" value="ECO:0007669"/>
    <property type="project" value="InterPro"/>
</dbReference>
<dbReference type="GO" id="GO:0005524">
    <property type="term" value="F:ATP binding"/>
    <property type="evidence" value="ECO:0007669"/>
    <property type="project" value="UniProtKB-KW"/>
</dbReference>
<dbReference type="PANTHER" id="PTHR10887">
    <property type="entry name" value="DNA2/NAM7 HELICASE FAMILY"/>
    <property type="match status" value="1"/>
</dbReference>
<gene>
    <name evidence="6" type="ORF">HMPREF0372_02710</name>
</gene>
<evidence type="ECO:0000313" key="6">
    <source>
        <dbReference type="EMBL" id="EHM44321.1"/>
    </source>
</evidence>
<dbReference type="SMART" id="SM00220">
    <property type="entry name" value="S_TKc"/>
    <property type="match status" value="1"/>
</dbReference>
<dbReference type="GO" id="GO:0005694">
    <property type="term" value="C:chromosome"/>
    <property type="evidence" value="ECO:0007669"/>
    <property type="project" value="UniProtKB-ARBA"/>
</dbReference>
<dbReference type="InterPro" id="IPR045055">
    <property type="entry name" value="DNA2/NAM7-like"/>
</dbReference>
<evidence type="ECO:0000259" key="5">
    <source>
        <dbReference type="PROSITE" id="PS50011"/>
    </source>
</evidence>
<dbReference type="FunFam" id="3.40.50.300:FF:000326">
    <property type="entry name" value="P-loop containing nucleoside triphosphate hydrolase"/>
    <property type="match status" value="1"/>
</dbReference>
<dbReference type="CDD" id="cd14014">
    <property type="entry name" value="STKc_PknB_like"/>
    <property type="match status" value="1"/>
</dbReference>
<dbReference type="SUPFAM" id="SSF56112">
    <property type="entry name" value="Protein kinase-like (PK-like)"/>
    <property type="match status" value="1"/>
</dbReference>
<evidence type="ECO:0000313" key="7">
    <source>
        <dbReference type="Proteomes" id="UP000004459"/>
    </source>
</evidence>
<dbReference type="PATRIC" id="fig|411475.3.peg.2342"/>
<dbReference type="InterPro" id="IPR041677">
    <property type="entry name" value="DNA2/NAM7_AAA_11"/>
</dbReference>
<comment type="caution">
    <text evidence="6">The sequence shown here is derived from an EMBL/GenBank/DDBJ whole genome shotgun (WGS) entry which is preliminary data.</text>
</comment>
<sequence>MEEKVIQTLSRQRDSGTIVELVENEAGFRFVVKRVQNLEAPIYRAIFQKETQALTRLKACENIVRIFRSDIQAAPDGRSEGIISMEYVQGRPLSQMLDVIPNASTRYNLVKQLTNAIQHAHRNSVIHRDINPSNILITDSFELKLIDFGIAKIRGMFQDGTTYQFATQNYSAPEVTVHSENATERSDIYSLGAVIYFLFTGEVPVTAAEMPTAIQSAGGIDVKLKEVLLKMCAPAPADRYENIDDCELALAPLYQRYCGSDERYFFAVPTNALDDLKRRNLVRRDMPYLELLDSFLPAQFAGGLIRLRAEGQTSIYCFDGISISMECVLSDDFFQVVSFRRLDAFKREQHKRFSMEVPGHFQFLFSHRIANTPLPNNCSQILSNRVADFQADIHSQKNIDREYDTQYGIWREFIQAMIADASKNTVRLYYISVRYEDGMFLFRLDPDSVPDETFSQDTLFIFEQRGRFKKKPILAEVGTFWEYREDGAVMAIKAAPRKPRLPNNGSICLDYRKEIQQYRRQEAALEEFRRSETANGGNLKSIFVGAEQPGYFQLKAMPCFYNKQLDFTQKRAVRKALEAEDIALIQGPPGTGKTNVLVEVIRQILGENQRNPALDQKILIVSQSHAAVDKLLEDLAAYLEHTTIRIGHEENIDPKINERFGLDHCQTLWVKESVENCKAWLAQRLLEQHIPMEPFCKYAQVLEELKLANLEETERIRLERVATDFENTYGKSRTNPYVQSCLISEQWIRRISESNELGEFYIKNASIIVGTCIGVISDPRVRDSTFDYVIVDEAAKATLPEIMVPLVRARKAILVGDHKQLPPVFDRNALKASFQSSQIDELQNTGFGKLFDILPDSCKETLSTQYRMHPAIGDLISFLFYDSKVQNGVKASERTTNLPMLNNRAITWLTTSNAGSARFEQSVGHQRGYINHLEVTVIQSCLQRLNQEISAQGERYSIGIITPYRAQLELIRNRLKQIPLSHIEVDINTVDAFQGSQRDIIIYSTVRSSNQRRIGFLKEEARLNVAFSRAKRALIIVGDGKFLRNPRIPGNRFPYVFSYMQEHPEFCQEIDIKEFTNAV</sequence>
<evidence type="ECO:0000256" key="2">
    <source>
        <dbReference type="ARBA" id="ARBA00022801"/>
    </source>
</evidence>
<dbReference type="Gene3D" id="3.40.50.300">
    <property type="entry name" value="P-loop containing nucleotide triphosphate hydrolases"/>
    <property type="match status" value="2"/>
</dbReference>
<organism evidence="6 7">
    <name type="scientific">Flavonifractor plautii ATCC 29863</name>
    <dbReference type="NCBI Taxonomy" id="411475"/>
    <lineage>
        <taxon>Bacteria</taxon>
        <taxon>Bacillati</taxon>
        <taxon>Bacillota</taxon>
        <taxon>Clostridia</taxon>
        <taxon>Eubacteriales</taxon>
        <taxon>Oscillospiraceae</taxon>
        <taxon>Flavonifractor</taxon>
    </lineage>
</organism>
<dbReference type="InterPro" id="IPR047187">
    <property type="entry name" value="SF1_C_Upf1"/>
</dbReference>
<keyword evidence="2" id="KW-0378">Hydrolase</keyword>
<dbReference type="HOGENOM" id="CLU_291470_0_0_9"/>
<keyword evidence="4" id="KW-0067">ATP-binding</keyword>
<dbReference type="Gene3D" id="1.10.510.10">
    <property type="entry name" value="Transferase(Phosphotransferase) domain 1"/>
    <property type="match status" value="1"/>
</dbReference>
<reference evidence="6 7" key="1">
    <citation type="submission" date="2011-08" db="EMBL/GenBank/DDBJ databases">
        <authorList>
            <person name="Weinstock G."/>
            <person name="Sodergren E."/>
            <person name="Clifton S."/>
            <person name="Fulton L."/>
            <person name="Fulton B."/>
            <person name="Courtney L."/>
            <person name="Fronick C."/>
            <person name="Harrison M."/>
            <person name="Strong C."/>
            <person name="Farmer C."/>
            <person name="Delahaunty K."/>
            <person name="Markovic C."/>
            <person name="Hall O."/>
            <person name="Minx P."/>
            <person name="Tomlinson C."/>
            <person name="Mitreva M."/>
            <person name="Hou S."/>
            <person name="Chen J."/>
            <person name="Wollam A."/>
            <person name="Pepin K.H."/>
            <person name="Johnson M."/>
            <person name="Bhonagiri V."/>
            <person name="Zhang X."/>
            <person name="Suruliraj S."/>
            <person name="Warren W."/>
            <person name="Chinwalla A."/>
            <person name="Mardis E.R."/>
            <person name="Wilson R.K."/>
        </authorList>
    </citation>
    <scope>NUCLEOTIDE SEQUENCE [LARGE SCALE GENOMIC DNA]</scope>
    <source>
        <strain evidence="6 7">ATCC 29863</strain>
    </source>
</reference>
<dbReference type="InterPro" id="IPR000719">
    <property type="entry name" value="Prot_kinase_dom"/>
</dbReference>
<keyword evidence="1" id="KW-0547">Nucleotide-binding</keyword>
<proteinExistence type="predicted"/>
<dbReference type="InterPro" id="IPR027417">
    <property type="entry name" value="P-loop_NTPase"/>
</dbReference>
<dbReference type="Pfam" id="PF00069">
    <property type="entry name" value="Pkinase"/>
    <property type="match status" value="1"/>
</dbReference>
<dbReference type="Proteomes" id="UP000004459">
    <property type="component" value="Unassembled WGS sequence"/>
</dbReference>
<feature type="domain" description="Protein kinase" evidence="5">
    <location>
        <begin position="1"/>
        <end position="254"/>
    </location>
</feature>